<evidence type="ECO:0000313" key="3">
    <source>
        <dbReference type="Proteomes" id="UP001499988"/>
    </source>
</evidence>
<name>A0ABP9FFI1_9GAMM</name>
<evidence type="ECO:0000313" key="2">
    <source>
        <dbReference type="EMBL" id="GAA4901333.1"/>
    </source>
</evidence>
<sequence length="78" mass="8445">MIVLAQATDVDDIVACRAGLDRELNGLPTGDLKLGNVVTHSWFSLLLFIVIHNVTPAILSDAGHKRQFASLVIESAYI</sequence>
<keyword evidence="1" id="KW-1133">Transmembrane helix</keyword>
<organism evidence="2 3">
    <name type="scientific">Ferrimonas pelagia</name>
    <dbReference type="NCBI Taxonomy" id="1177826"/>
    <lineage>
        <taxon>Bacteria</taxon>
        <taxon>Pseudomonadati</taxon>
        <taxon>Pseudomonadota</taxon>
        <taxon>Gammaproteobacteria</taxon>
        <taxon>Alteromonadales</taxon>
        <taxon>Ferrimonadaceae</taxon>
        <taxon>Ferrimonas</taxon>
    </lineage>
</organism>
<keyword evidence="1" id="KW-0472">Membrane</keyword>
<protein>
    <submittedName>
        <fullName evidence="2">Uncharacterized protein</fullName>
    </submittedName>
</protein>
<dbReference type="EMBL" id="BAABJZ010000104">
    <property type="protein sequence ID" value="GAA4901333.1"/>
    <property type="molecule type" value="Genomic_DNA"/>
</dbReference>
<gene>
    <name evidence="2" type="ORF">GCM10023333_39170</name>
</gene>
<accession>A0ABP9FFI1</accession>
<dbReference type="Proteomes" id="UP001499988">
    <property type="component" value="Unassembled WGS sequence"/>
</dbReference>
<evidence type="ECO:0000256" key="1">
    <source>
        <dbReference type="SAM" id="Phobius"/>
    </source>
</evidence>
<reference evidence="3" key="1">
    <citation type="journal article" date="2019" name="Int. J. Syst. Evol. Microbiol.">
        <title>The Global Catalogue of Microorganisms (GCM) 10K type strain sequencing project: providing services to taxonomists for standard genome sequencing and annotation.</title>
        <authorList>
            <consortium name="The Broad Institute Genomics Platform"/>
            <consortium name="The Broad Institute Genome Sequencing Center for Infectious Disease"/>
            <person name="Wu L."/>
            <person name="Ma J."/>
        </authorList>
    </citation>
    <scope>NUCLEOTIDE SEQUENCE [LARGE SCALE GENOMIC DNA]</scope>
    <source>
        <strain evidence="3">JCM 18401</strain>
    </source>
</reference>
<proteinExistence type="predicted"/>
<keyword evidence="1" id="KW-0812">Transmembrane</keyword>
<comment type="caution">
    <text evidence="2">The sequence shown here is derived from an EMBL/GenBank/DDBJ whole genome shotgun (WGS) entry which is preliminary data.</text>
</comment>
<keyword evidence="3" id="KW-1185">Reference proteome</keyword>
<feature type="transmembrane region" description="Helical" evidence="1">
    <location>
        <begin position="41"/>
        <end position="59"/>
    </location>
</feature>